<dbReference type="Proteomes" id="UP000078410">
    <property type="component" value="Unassembled WGS sequence"/>
</dbReference>
<dbReference type="Pfam" id="PF16537">
    <property type="entry name" value="T2SSB"/>
    <property type="match status" value="1"/>
</dbReference>
<feature type="transmembrane region" description="Helical" evidence="2">
    <location>
        <begin position="20"/>
        <end position="44"/>
    </location>
</feature>
<keyword evidence="5" id="KW-1185">Reference proteome</keyword>
<dbReference type="GO" id="GO:0015627">
    <property type="term" value="C:type II protein secretion system complex"/>
    <property type="evidence" value="ECO:0007669"/>
    <property type="project" value="InterPro"/>
</dbReference>
<proteinExistence type="predicted"/>
<feature type="region of interest" description="Disordered" evidence="1">
    <location>
        <begin position="76"/>
        <end position="117"/>
    </location>
</feature>
<dbReference type="RefSeq" id="WP_064558912.1">
    <property type="nucleotide sequence ID" value="NZ_LXER01000017.1"/>
</dbReference>
<name>A0A1B7IQD1_9ENTR</name>
<evidence type="ECO:0000313" key="4">
    <source>
        <dbReference type="EMBL" id="OAT31939.1"/>
    </source>
</evidence>
<keyword evidence="2" id="KW-0812">Transmembrane</keyword>
<sequence>MTISLSLPLKPHAKLSAKGYLVLTWCCGLAIAALAGTGICYGWHSLYNPPVIKRVEVPHQAPLPWRNISSSLTFNTQPLPAEPVEETEPAAEEESSDVAEPATEVSEEKMADDGTYPRLEQLSQDVLRRMPSVKYNAHVYSSETGKSVINLNGNDYHEGAAVGAGVKLMKIEPDDSIFSFEGQTFRVTALSDW</sequence>
<evidence type="ECO:0000259" key="3">
    <source>
        <dbReference type="Pfam" id="PF16537"/>
    </source>
</evidence>
<evidence type="ECO:0000313" key="5">
    <source>
        <dbReference type="Proteomes" id="UP000078410"/>
    </source>
</evidence>
<accession>A0A1B7IQD1</accession>
<dbReference type="EMBL" id="LXER01000017">
    <property type="protein sequence ID" value="OAT31939.1"/>
    <property type="molecule type" value="Genomic_DNA"/>
</dbReference>
<reference evidence="4 5" key="1">
    <citation type="submission" date="2016-04" db="EMBL/GenBank/DDBJ databases">
        <title>ATOL: Assembling a taxonomically balanced genome-scale reconstruction of the evolutionary history of the Enterobacteriaceae.</title>
        <authorList>
            <person name="Plunkett G.III."/>
            <person name="Neeno-Eckwall E.C."/>
            <person name="Glasner J.D."/>
            <person name="Perna N.T."/>
        </authorList>
    </citation>
    <scope>NUCLEOTIDE SEQUENCE [LARGE SCALE GENOMIC DNA]</scope>
    <source>
        <strain evidence="4 5">ATCC 51605</strain>
    </source>
</reference>
<dbReference type="OrthoDB" id="5432325at2"/>
<evidence type="ECO:0000256" key="1">
    <source>
        <dbReference type="SAM" id="MobiDB-lite"/>
    </source>
</evidence>
<keyword evidence="2" id="KW-1133">Transmembrane helix</keyword>
<gene>
    <name evidence="4" type="ORF">M975_1831</name>
</gene>
<feature type="domain" description="Type II secretion system protein GspB C-terminal" evidence="3">
    <location>
        <begin position="131"/>
        <end position="189"/>
    </location>
</feature>
<feature type="compositionally biased region" description="Acidic residues" evidence="1">
    <location>
        <begin position="83"/>
        <end position="97"/>
    </location>
</feature>
<dbReference type="InterPro" id="IPR032389">
    <property type="entry name" value="GspB_C"/>
</dbReference>
<evidence type="ECO:0000256" key="2">
    <source>
        <dbReference type="SAM" id="Phobius"/>
    </source>
</evidence>
<protein>
    <submittedName>
        <fullName evidence="4">General secretion pathway protein B</fullName>
    </submittedName>
</protein>
<organism evidence="4 5">
    <name type="scientific">Buttiauxella brennerae ATCC 51605</name>
    <dbReference type="NCBI Taxonomy" id="1354251"/>
    <lineage>
        <taxon>Bacteria</taxon>
        <taxon>Pseudomonadati</taxon>
        <taxon>Pseudomonadota</taxon>
        <taxon>Gammaproteobacteria</taxon>
        <taxon>Enterobacterales</taxon>
        <taxon>Enterobacteriaceae</taxon>
        <taxon>Buttiauxella</taxon>
    </lineage>
</organism>
<dbReference type="AlphaFoldDB" id="A0A1B7IQD1"/>
<dbReference type="PATRIC" id="fig|1354251.4.peg.1890"/>
<comment type="caution">
    <text evidence="4">The sequence shown here is derived from an EMBL/GenBank/DDBJ whole genome shotgun (WGS) entry which is preliminary data.</text>
</comment>
<keyword evidence="2" id="KW-0472">Membrane</keyword>